<organism evidence="12 13">
    <name type="scientific">Microbotryum saponariae</name>
    <dbReference type="NCBI Taxonomy" id="289078"/>
    <lineage>
        <taxon>Eukaryota</taxon>
        <taxon>Fungi</taxon>
        <taxon>Dikarya</taxon>
        <taxon>Basidiomycota</taxon>
        <taxon>Pucciniomycotina</taxon>
        <taxon>Microbotryomycetes</taxon>
        <taxon>Microbotryales</taxon>
        <taxon>Microbotryaceae</taxon>
        <taxon>Microbotryum</taxon>
    </lineage>
</organism>
<evidence type="ECO:0000256" key="3">
    <source>
        <dbReference type="ARBA" id="ARBA00012723"/>
    </source>
</evidence>
<dbReference type="InterPro" id="IPR013766">
    <property type="entry name" value="Thioredoxin_domain"/>
</dbReference>
<keyword evidence="5" id="KW-0677">Repeat</keyword>
<comment type="similarity">
    <text evidence="2 9">Belongs to the protein disulfide isomerase family.</text>
</comment>
<dbReference type="PANTHER" id="PTHR45672">
    <property type="entry name" value="PROTEIN DISULFIDE-ISOMERASE C17H9.14C-RELATED"/>
    <property type="match status" value="1"/>
</dbReference>
<dbReference type="InterPro" id="IPR036356">
    <property type="entry name" value="ERp29_C_sf"/>
</dbReference>
<keyword evidence="8" id="KW-0676">Redox-active center</keyword>
<dbReference type="STRING" id="289078.A0A2X0M5D0"/>
<dbReference type="SUPFAM" id="SSF52833">
    <property type="entry name" value="Thioredoxin-like"/>
    <property type="match status" value="1"/>
</dbReference>
<dbReference type="InterPro" id="IPR036249">
    <property type="entry name" value="Thioredoxin-like_sf"/>
</dbReference>
<feature type="signal peptide" evidence="10">
    <location>
        <begin position="1"/>
        <end position="18"/>
    </location>
</feature>
<evidence type="ECO:0000256" key="4">
    <source>
        <dbReference type="ARBA" id="ARBA00022729"/>
    </source>
</evidence>
<dbReference type="InterPro" id="IPR051063">
    <property type="entry name" value="PDI"/>
</dbReference>
<dbReference type="OrthoDB" id="10264505at2759"/>
<keyword evidence="7" id="KW-0413">Isomerase</keyword>
<proteinExistence type="inferred from homology"/>
<gene>
    <name evidence="12" type="ORF">BZ3500_MVSOF-1268-A1-R1_CHR3-3G06418</name>
</gene>
<reference evidence="13" key="1">
    <citation type="submission" date="2016-10" db="EMBL/GenBank/DDBJ databases">
        <authorList>
            <person name="Jeantristanb JTB J.-T."/>
            <person name="Ricardo R."/>
        </authorList>
    </citation>
    <scope>NUCLEOTIDE SEQUENCE [LARGE SCALE GENOMIC DNA]</scope>
</reference>
<dbReference type="NCBIfam" id="TIGR01126">
    <property type="entry name" value="pdi_dom"/>
    <property type="match status" value="1"/>
</dbReference>
<dbReference type="InterPro" id="IPR011679">
    <property type="entry name" value="ERp29_C"/>
</dbReference>
<keyword evidence="6" id="KW-1015">Disulfide bond</keyword>
<evidence type="ECO:0000256" key="9">
    <source>
        <dbReference type="RuleBase" id="RU004208"/>
    </source>
</evidence>
<dbReference type="GO" id="GO:0006457">
    <property type="term" value="P:protein folding"/>
    <property type="evidence" value="ECO:0007669"/>
    <property type="project" value="TreeGrafter"/>
</dbReference>
<keyword evidence="13" id="KW-1185">Reference proteome</keyword>
<keyword evidence="4 10" id="KW-0732">Signal</keyword>
<dbReference type="PROSITE" id="PS51352">
    <property type="entry name" value="THIOREDOXIN_2"/>
    <property type="match status" value="1"/>
</dbReference>
<dbReference type="Pfam" id="PF00085">
    <property type="entry name" value="Thioredoxin"/>
    <property type="match status" value="1"/>
</dbReference>
<name>A0A2X0M5D0_9BASI</name>
<dbReference type="Gene3D" id="1.20.1150.12">
    <property type="entry name" value="Endoplasmic reticulum resident protein 29, C-terminal domain"/>
    <property type="match status" value="1"/>
</dbReference>
<dbReference type="PROSITE" id="PS00194">
    <property type="entry name" value="THIOREDOXIN_1"/>
    <property type="match status" value="1"/>
</dbReference>
<dbReference type="EC" id="5.3.4.1" evidence="3"/>
<comment type="catalytic activity">
    <reaction evidence="1">
        <text>Catalyzes the rearrangement of -S-S- bonds in proteins.</text>
        <dbReference type="EC" id="5.3.4.1"/>
    </reaction>
</comment>
<dbReference type="GO" id="GO:0003756">
    <property type="term" value="F:protein disulfide isomerase activity"/>
    <property type="evidence" value="ECO:0007669"/>
    <property type="project" value="UniProtKB-EC"/>
</dbReference>
<evidence type="ECO:0000256" key="2">
    <source>
        <dbReference type="ARBA" id="ARBA00006347"/>
    </source>
</evidence>
<sequence>MKVIGIAAALALPALVLAGLEDAKYSTVLGSDNFNKVINSQSVGTLVAFFAPWCGHCKSLEGTWTKVAQAFQDDDRCKVAHLDADNANNRPLAEKYGVQGFPTIKFIPSGGGKAVDYQGARSEEAFLEFLNEKCGTHRLPGGALSDMVSLRTLLPSLGTGSLIYLILLPRQAGRIPSLDSLASSYLSPTAERPEILSQASSIASSLTDSSSENAAYYIKIMTKYVSSSVEEIEAWIKKESERLSKMLSRKGAIAGKKLDELRAKQNILAAFKYVEAQVENVVDRVKGEL</sequence>
<evidence type="ECO:0000313" key="12">
    <source>
        <dbReference type="EMBL" id="SCZ97861.1"/>
    </source>
</evidence>
<evidence type="ECO:0000256" key="6">
    <source>
        <dbReference type="ARBA" id="ARBA00023157"/>
    </source>
</evidence>
<evidence type="ECO:0000256" key="1">
    <source>
        <dbReference type="ARBA" id="ARBA00001182"/>
    </source>
</evidence>
<dbReference type="PRINTS" id="PR00421">
    <property type="entry name" value="THIOREDOXIN"/>
</dbReference>
<dbReference type="SUPFAM" id="SSF47933">
    <property type="entry name" value="ERP29 C domain-like"/>
    <property type="match status" value="1"/>
</dbReference>
<evidence type="ECO:0000313" key="13">
    <source>
        <dbReference type="Proteomes" id="UP000249723"/>
    </source>
</evidence>
<dbReference type="Pfam" id="PF07749">
    <property type="entry name" value="ERp29"/>
    <property type="match status" value="1"/>
</dbReference>
<evidence type="ECO:0000256" key="8">
    <source>
        <dbReference type="ARBA" id="ARBA00023284"/>
    </source>
</evidence>
<evidence type="ECO:0000256" key="10">
    <source>
        <dbReference type="SAM" id="SignalP"/>
    </source>
</evidence>
<feature type="chain" id="PRO_5030060307" description="protein disulfide-isomerase" evidence="10">
    <location>
        <begin position="19"/>
        <end position="289"/>
    </location>
</feature>
<feature type="domain" description="Thioredoxin" evidence="11">
    <location>
        <begin position="6"/>
        <end position="135"/>
    </location>
</feature>
<dbReference type="AlphaFoldDB" id="A0A2X0M5D0"/>
<dbReference type="GO" id="GO:0005783">
    <property type="term" value="C:endoplasmic reticulum"/>
    <property type="evidence" value="ECO:0007669"/>
    <property type="project" value="InterPro"/>
</dbReference>
<evidence type="ECO:0000256" key="5">
    <source>
        <dbReference type="ARBA" id="ARBA00022737"/>
    </source>
</evidence>
<accession>A0A2X0M5D0</accession>
<dbReference type="EMBL" id="FMWP01000094">
    <property type="protein sequence ID" value="SCZ97861.1"/>
    <property type="molecule type" value="Genomic_DNA"/>
</dbReference>
<evidence type="ECO:0000256" key="7">
    <source>
        <dbReference type="ARBA" id="ARBA00023235"/>
    </source>
</evidence>
<protein>
    <recommendedName>
        <fullName evidence="3">protein disulfide-isomerase</fullName>
        <ecNumber evidence="3">5.3.4.1</ecNumber>
    </recommendedName>
</protein>
<dbReference type="PANTHER" id="PTHR45672:SF11">
    <property type="entry name" value="PROTEIN DISULFIDE-ISOMERASE C17H9.14C"/>
    <property type="match status" value="1"/>
</dbReference>
<dbReference type="InterPro" id="IPR005788">
    <property type="entry name" value="PDI_thioredoxin-like_dom"/>
</dbReference>
<dbReference type="Proteomes" id="UP000249723">
    <property type="component" value="Unassembled WGS sequence"/>
</dbReference>
<dbReference type="Gene3D" id="3.40.30.10">
    <property type="entry name" value="Glutaredoxin"/>
    <property type="match status" value="1"/>
</dbReference>
<dbReference type="CDD" id="cd00238">
    <property type="entry name" value="ERp29c"/>
    <property type="match status" value="1"/>
</dbReference>
<dbReference type="InterPro" id="IPR017937">
    <property type="entry name" value="Thioredoxin_CS"/>
</dbReference>
<evidence type="ECO:0000259" key="11">
    <source>
        <dbReference type="PROSITE" id="PS51352"/>
    </source>
</evidence>